<organism evidence="1 2">
    <name type="scientific">Agrobacterium tomkonis CFBP 6623</name>
    <dbReference type="NCBI Taxonomy" id="1183432"/>
    <lineage>
        <taxon>Bacteria</taxon>
        <taxon>Pseudomonadati</taxon>
        <taxon>Pseudomonadota</taxon>
        <taxon>Alphaproteobacteria</taxon>
        <taxon>Hyphomicrobiales</taxon>
        <taxon>Rhizobiaceae</taxon>
        <taxon>Rhizobium/Agrobacterium group</taxon>
        <taxon>Agrobacterium</taxon>
        <taxon>Agrobacterium tumefaciens complex</taxon>
    </lineage>
</organism>
<dbReference type="STRING" id="1183432.AGR3A_Cc280042"/>
<dbReference type="Proteomes" id="UP000191988">
    <property type="component" value="Unassembled WGS sequence"/>
</dbReference>
<dbReference type="EMBL" id="FBWK01000021">
    <property type="protein sequence ID" value="CUX24477.1"/>
    <property type="molecule type" value="Genomic_DNA"/>
</dbReference>
<reference evidence="2" key="1">
    <citation type="submission" date="2016-01" db="EMBL/GenBank/DDBJ databases">
        <authorList>
            <person name="Regsiter A."/>
            <person name="william w."/>
        </authorList>
    </citation>
    <scope>NUCLEOTIDE SEQUENCE [LARGE SCALE GENOMIC DNA]</scope>
    <source>
        <strain evidence="2">CFBP 6623</strain>
    </source>
</reference>
<protein>
    <submittedName>
        <fullName evidence="1">Uncharacterized protein</fullName>
    </submittedName>
</protein>
<name>A0A1S7PPB4_9HYPH</name>
<proteinExistence type="predicted"/>
<evidence type="ECO:0000313" key="2">
    <source>
        <dbReference type="Proteomes" id="UP000191988"/>
    </source>
</evidence>
<sequence length="59" mass="6487">MTVKGKGRSSKSSPLCANDSTVFQQWGENGREMSLPHSEYKVLEFVMGSTLFGYIDAAI</sequence>
<gene>
    <name evidence="1" type="ORF">AGR3A_Cc280042</name>
</gene>
<evidence type="ECO:0000313" key="1">
    <source>
        <dbReference type="EMBL" id="CUX24477.1"/>
    </source>
</evidence>
<keyword evidence="2" id="KW-1185">Reference proteome</keyword>
<dbReference type="AlphaFoldDB" id="A0A1S7PPB4"/>
<accession>A0A1S7PPB4</accession>